<protein>
    <recommendedName>
        <fullName evidence="3">ABM domain-containing protein</fullName>
    </recommendedName>
</protein>
<dbReference type="Proteomes" id="UP000298061">
    <property type="component" value="Unassembled WGS sequence"/>
</dbReference>
<evidence type="ECO:0000313" key="1">
    <source>
        <dbReference type="EMBL" id="TFY75291.1"/>
    </source>
</evidence>
<evidence type="ECO:0008006" key="3">
    <source>
        <dbReference type="Google" id="ProtNLM"/>
    </source>
</evidence>
<accession>A0A4Y9ZN74</accession>
<proteinExistence type="predicted"/>
<dbReference type="OrthoDB" id="3830579at2759"/>
<organism evidence="1 2">
    <name type="scientific">Hericium alpestre</name>
    <dbReference type="NCBI Taxonomy" id="135208"/>
    <lineage>
        <taxon>Eukaryota</taxon>
        <taxon>Fungi</taxon>
        <taxon>Dikarya</taxon>
        <taxon>Basidiomycota</taxon>
        <taxon>Agaricomycotina</taxon>
        <taxon>Agaricomycetes</taxon>
        <taxon>Russulales</taxon>
        <taxon>Hericiaceae</taxon>
        <taxon>Hericium</taxon>
    </lineage>
</organism>
<reference evidence="1 2" key="1">
    <citation type="submission" date="2019-02" db="EMBL/GenBank/DDBJ databases">
        <title>Genome sequencing of the rare red list fungi Hericium alpestre (H. flagellum).</title>
        <authorList>
            <person name="Buettner E."/>
            <person name="Kellner H."/>
        </authorList>
    </citation>
    <scope>NUCLEOTIDE SEQUENCE [LARGE SCALE GENOMIC DNA]</scope>
    <source>
        <strain evidence="1 2">DSM 108284</strain>
    </source>
</reference>
<sequence length="111" mass="11941">MLHGQFDIEGAPSAVLNAPVTEFGVVIPKAGHEDVVKSVLTKLTVLLNEPESPAVGGAFAPIIEKDGSYLLLIGWNSVEDKWAKSLQIMEELLGNAEITLSHVKLLQHESV</sequence>
<comment type="caution">
    <text evidence="1">The sequence shown here is derived from an EMBL/GenBank/DDBJ whole genome shotgun (WGS) entry which is preliminary data.</text>
</comment>
<evidence type="ECO:0000313" key="2">
    <source>
        <dbReference type="Proteomes" id="UP000298061"/>
    </source>
</evidence>
<keyword evidence="2" id="KW-1185">Reference proteome</keyword>
<dbReference type="EMBL" id="SFCI01001639">
    <property type="protein sequence ID" value="TFY75291.1"/>
    <property type="molecule type" value="Genomic_DNA"/>
</dbReference>
<name>A0A4Y9ZN74_9AGAM</name>
<dbReference type="AlphaFoldDB" id="A0A4Y9ZN74"/>
<gene>
    <name evidence="1" type="ORF">EWM64_g8721</name>
</gene>